<dbReference type="Gene3D" id="2.40.33.20">
    <property type="entry name" value="PK beta-barrel domain-like"/>
    <property type="match status" value="1"/>
</dbReference>
<dbReference type="SUPFAM" id="SSF50800">
    <property type="entry name" value="PK beta-barrel domain-like"/>
    <property type="match status" value="1"/>
</dbReference>
<dbReference type="Pfam" id="PF03476">
    <property type="entry name" value="MOSC_N"/>
    <property type="match status" value="1"/>
</dbReference>
<keyword evidence="3" id="KW-1185">Reference proteome</keyword>
<organism evidence="2 3">
    <name type="scientific">Phytohabitans flavus</name>
    <dbReference type="NCBI Taxonomy" id="1076124"/>
    <lineage>
        <taxon>Bacteria</taxon>
        <taxon>Bacillati</taxon>
        <taxon>Actinomycetota</taxon>
        <taxon>Actinomycetes</taxon>
        <taxon>Micromonosporales</taxon>
        <taxon>Micromonosporaceae</taxon>
    </lineage>
</organism>
<dbReference type="PROSITE" id="PS51340">
    <property type="entry name" value="MOSC"/>
    <property type="match status" value="1"/>
</dbReference>
<dbReference type="Pfam" id="PF03473">
    <property type="entry name" value="MOSC"/>
    <property type="match status" value="1"/>
</dbReference>
<gene>
    <name evidence="2" type="ORF">Pflav_041270</name>
</gene>
<dbReference type="Proteomes" id="UP000502508">
    <property type="component" value="Chromosome"/>
</dbReference>
<sequence length="273" mass="29299">MIDGVVVGRVAAVLRYPVKSMAAEPVEQVDVSWHGLSGDRRWAFVRPDMHSNGFPWLTLRHRNDLNDYHPCWVEPESPDRSSLVVHTPTGDQFDVTAPALAAELGAGVRVMKLDRGAFDTLPLSLITTRTVKSLETLLGTELNVRRFRPNLVIEAFSAAPFPEDEWVGRALTVGTAGMRIDGRDKRCVVVNIDPVTGRRSPAVLRTIAAHRDTRLGVYASTTRPGHVAVGDPVVLHPGPPAKSIGDAEQCQWAGAVAGVVPVGGGDVGDAGDA</sequence>
<reference evidence="2 3" key="2">
    <citation type="submission" date="2020-03" db="EMBL/GenBank/DDBJ databases">
        <authorList>
            <person name="Ichikawa N."/>
            <person name="Kimura A."/>
            <person name="Kitahashi Y."/>
            <person name="Uohara A."/>
        </authorList>
    </citation>
    <scope>NUCLEOTIDE SEQUENCE [LARGE SCALE GENOMIC DNA]</scope>
    <source>
        <strain evidence="2 3">NBRC 107702</strain>
    </source>
</reference>
<dbReference type="GO" id="GO:0030170">
    <property type="term" value="F:pyridoxal phosphate binding"/>
    <property type="evidence" value="ECO:0007669"/>
    <property type="project" value="InterPro"/>
</dbReference>
<dbReference type="AlphaFoldDB" id="A0A6F8XVA2"/>
<dbReference type="InterPro" id="IPR005302">
    <property type="entry name" value="MoCF_Sase_C"/>
</dbReference>
<feature type="domain" description="MOSC" evidence="1">
    <location>
        <begin position="97"/>
        <end position="236"/>
    </location>
</feature>
<name>A0A6F8XVA2_9ACTN</name>
<reference evidence="2 3" key="1">
    <citation type="submission" date="2020-03" db="EMBL/GenBank/DDBJ databases">
        <title>Whole genome shotgun sequence of Phytohabitans flavus NBRC 107702.</title>
        <authorList>
            <person name="Komaki H."/>
            <person name="Tamura T."/>
        </authorList>
    </citation>
    <scope>NUCLEOTIDE SEQUENCE [LARGE SCALE GENOMIC DNA]</scope>
    <source>
        <strain evidence="2 3">NBRC 107702</strain>
    </source>
</reference>
<evidence type="ECO:0000313" key="2">
    <source>
        <dbReference type="EMBL" id="BCB77717.1"/>
    </source>
</evidence>
<dbReference type="InterPro" id="IPR011037">
    <property type="entry name" value="Pyrv_Knase-like_insert_dom_sf"/>
</dbReference>
<dbReference type="GO" id="GO:0030151">
    <property type="term" value="F:molybdenum ion binding"/>
    <property type="evidence" value="ECO:0007669"/>
    <property type="project" value="InterPro"/>
</dbReference>
<accession>A0A6F8XVA2</accession>
<protein>
    <submittedName>
        <fullName evidence="2">MOSC domain-containing protein</fullName>
    </submittedName>
</protein>
<dbReference type="RefSeq" id="WP_197938636.1">
    <property type="nucleotide sequence ID" value="NZ_AP022870.1"/>
</dbReference>
<dbReference type="EMBL" id="AP022870">
    <property type="protein sequence ID" value="BCB77717.1"/>
    <property type="molecule type" value="Genomic_DNA"/>
</dbReference>
<dbReference type="KEGG" id="pfla:Pflav_041270"/>
<evidence type="ECO:0000313" key="3">
    <source>
        <dbReference type="Proteomes" id="UP000502508"/>
    </source>
</evidence>
<dbReference type="InterPro" id="IPR005303">
    <property type="entry name" value="MOCOS_middle"/>
</dbReference>
<evidence type="ECO:0000259" key="1">
    <source>
        <dbReference type="PROSITE" id="PS51340"/>
    </source>
</evidence>
<proteinExistence type="predicted"/>
<dbReference type="GO" id="GO:0003824">
    <property type="term" value="F:catalytic activity"/>
    <property type="evidence" value="ECO:0007669"/>
    <property type="project" value="InterPro"/>
</dbReference>